<proteinExistence type="predicted"/>
<keyword evidence="2" id="KW-1185">Reference proteome</keyword>
<comment type="caution">
    <text evidence="1">The sequence shown here is derived from an EMBL/GenBank/DDBJ whole genome shotgun (WGS) entry which is preliminary data.</text>
</comment>
<gene>
    <name evidence="1" type="ORF">E2C01_092955</name>
</gene>
<evidence type="ECO:0000313" key="2">
    <source>
        <dbReference type="Proteomes" id="UP000324222"/>
    </source>
</evidence>
<accession>A0A5B7JHU1</accession>
<name>A0A5B7JHU1_PORTR</name>
<dbReference type="Proteomes" id="UP000324222">
    <property type="component" value="Unassembled WGS sequence"/>
</dbReference>
<protein>
    <submittedName>
        <fullName evidence="1">Uncharacterized protein</fullName>
    </submittedName>
</protein>
<dbReference type="AlphaFoldDB" id="A0A5B7JHU1"/>
<reference evidence="1 2" key="1">
    <citation type="submission" date="2019-05" db="EMBL/GenBank/DDBJ databases">
        <title>Another draft genome of Portunus trituberculatus and its Hox gene families provides insights of decapod evolution.</title>
        <authorList>
            <person name="Jeong J.-H."/>
            <person name="Song I."/>
            <person name="Kim S."/>
            <person name="Choi T."/>
            <person name="Kim D."/>
            <person name="Ryu S."/>
            <person name="Kim W."/>
        </authorList>
    </citation>
    <scope>NUCLEOTIDE SEQUENCE [LARGE SCALE GENOMIC DNA]</scope>
    <source>
        <tissue evidence="1">Muscle</tissue>
    </source>
</reference>
<dbReference type="EMBL" id="VSRR010110775">
    <property type="protein sequence ID" value="MPC97631.1"/>
    <property type="molecule type" value="Genomic_DNA"/>
</dbReference>
<evidence type="ECO:0000313" key="1">
    <source>
        <dbReference type="EMBL" id="MPC97631.1"/>
    </source>
</evidence>
<sequence length="96" mass="10447">MALEKRPPAGAFFDGDSNERAIIGVAGCWARWCIGDAWSWVGCCEAAWRSGGVAEKGCSSTPRYHGLAVYTWLAANRLNADQLLQARLTLCTGRKK</sequence>
<organism evidence="1 2">
    <name type="scientific">Portunus trituberculatus</name>
    <name type="common">Swimming crab</name>
    <name type="synonym">Neptunus trituberculatus</name>
    <dbReference type="NCBI Taxonomy" id="210409"/>
    <lineage>
        <taxon>Eukaryota</taxon>
        <taxon>Metazoa</taxon>
        <taxon>Ecdysozoa</taxon>
        <taxon>Arthropoda</taxon>
        <taxon>Crustacea</taxon>
        <taxon>Multicrustacea</taxon>
        <taxon>Malacostraca</taxon>
        <taxon>Eumalacostraca</taxon>
        <taxon>Eucarida</taxon>
        <taxon>Decapoda</taxon>
        <taxon>Pleocyemata</taxon>
        <taxon>Brachyura</taxon>
        <taxon>Eubrachyura</taxon>
        <taxon>Portunoidea</taxon>
        <taxon>Portunidae</taxon>
        <taxon>Portuninae</taxon>
        <taxon>Portunus</taxon>
    </lineage>
</organism>